<dbReference type="Proteomes" id="UP001500635">
    <property type="component" value="Unassembled WGS sequence"/>
</dbReference>
<feature type="domain" description="DUF5635" evidence="1">
    <location>
        <begin position="1"/>
        <end position="79"/>
    </location>
</feature>
<sequence>MRAIRPVARQDDFRIASIVFLLLREPFVTVDRLAATLQAHPEDARDALRSAVQTAVADDDVPLIVEYKDVWVFGEGARRRALAAGSGSSLDPVMAHASTAPETLRTVAERWLSSHDAVTSGDLMEITDVSRGTAQRFLRDQDWLLSAGAGRTSRFVRRK</sequence>
<dbReference type="Gene3D" id="1.10.10.2340">
    <property type="match status" value="1"/>
</dbReference>
<gene>
    <name evidence="3" type="ORF">GCM10023147_12600</name>
</gene>
<dbReference type="EMBL" id="BAABFR010000013">
    <property type="protein sequence ID" value="GAA4387752.1"/>
    <property type="molecule type" value="Genomic_DNA"/>
</dbReference>
<evidence type="ECO:0000313" key="3">
    <source>
        <dbReference type="EMBL" id="GAA4387752.1"/>
    </source>
</evidence>
<protein>
    <submittedName>
        <fullName evidence="3">Uncharacterized protein</fullName>
    </submittedName>
</protein>
<dbReference type="InterPro" id="IPR040728">
    <property type="entry name" value="DUF5635"/>
</dbReference>
<organism evidence="3 4">
    <name type="scientific">Tsukamurella soli</name>
    <dbReference type="NCBI Taxonomy" id="644556"/>
    <lineage>
        <taxon>Bacteria</taxon>
        <taxon>Bacillati</taxon>
        <taxon>Actinomycetota</taxon>
        <taxon>Actinomycetes</taxon>
        <taxon>Mycobacteriales</taxon>
        <taxon>Tsukamurellaceae</taxon>
        <taxon>Tsukamurella</taxon>
    </lineage>
</organism>
<dbReference type="InterPro" id="IPR054760">
    <property type="entry name" value="DIP2311-like_C"/>
</dbReference>
<dbReference type="Gene3D" id="1.10.10.10">
    <property type="entry name" value="Winged helix-like DNA-binding domain superfamily/Winged helix DNA-binding domain"/>
    <property type="match status" value="1"/>
</dbReference>
<proteinExistence type="predicted"/>
<reference evidence="4" key="1">
    <citation type="journal article" date="2019" name="Int. J. Syst. Evol. Microbiol.">
        <title>The Global Catalogue of Microorganisms (GCM) 10K type strain sequencing project: providing services to taxonomists for standard genome sequencing and annotation.</title>
        <authorList>
            <consortium name="The Broad Institute Genomics Platform"/>
            <consortium name="The Broad Institute Genome Sequencing Center for Infectious Disease"/>
            <person name="Wu L."/>
            <person name="Ma J."/>
        </authorList>
    </citation>
    <scope>NUCLEOTIDE SEQUENCE [LARGE SCALE GENOMIC DNA]</scope>
    <source>
        <strain evidence="4">JCM 17688</strain>
    </source>
</reference>
<dbReference type="Pfam" id="PF18685">
    <property type="entry name" value="DUF5635"/>
    <property type="match status" value="1"/>
</dbReference>
<dbReference type="InterPro" id="IPR036388">
    <property type="entry name" value="WH-like_DNA-bd_sf"/>
</dbReference>
<dbReference type="Pfam" id="PF22168">
    <property type="entry name" value="DIP2311-like_C"/>
    <property type="match status" value="1"/>
</dbReference>
<name>A0ABP8JAJ9_9ACTN</name>
<keyword evidence="4" id="KW-1185">Reference proteome</keyword>
<evidence type="ECO:0000259" key="1">
    <source>
        <dbReference type="Pfam" id="PF18685"/>
    </source>
</evidence>
<accession>A0ABP8JAJ9</accession>
<comment type="caution">
    <text evidence="3">The sequence shown here is derived from an EMBL/GenBank/DDBJ whole genome shotgun (WGS) entry which is preliminary data.</text>
</comment>
<evidence type="ECO:0000259" key="2">
    <source>
        <dbReference type="Pfam" id="PF22168"/>
    </source>
</evidence>
<evidence type="ECO:0000313" key="4">
    <source>
        <dbReference type="Proteomes" id="UP001500635"/>
    </source>
</evidence>
<feature type="domain" description="Transcriptional regulator DIP2311-like C-terminal" evidence="2">
    <location>
        <begin position="99"/>
        <end position="155"/>
    </location>
</feature>